<reference evidence="1" key="1">
    <citation type="submission" date="2020-11" db="EMBL/GenBank/DDBJ databases">
        <authorList>
            <person name="Whitehead M."/>
        </authorList>
    </citation>
    <scope>NUCLEOTIDE SEQUENCE</scope>
    <source>
        <strain evidence="1">EGII</strain>
    </source>
</reference>
<keyword evidence="2" id="KW-1185">Reference proteome</keyword>
<feature type="non-terminal residue" evidence="1">
    <location>
        <position position="1"/>
    </location>
</feature>
<gene>
    <name evidence="1" type="ORF">CCAP1982_LOCUS11392</name>
</gene>
<comment type="caution">
    <text evidence="1">The sequence shown here is derived from an EMBL/GenBank/DDBJ whole genome shotgun (WGS) entry which is preliminary data.</text>
</comment>
<proteinExistence type="predicted"/>
<dbReference type="Proteomes" id="UP000606786">
    <property type="component" value="Unassembled WGS sequence"/>
</dbReference>
<organism evidence="1 2">
    <name type="scientific">Ceratitis capitata</name>
    <name type="common">Mediterranean fruit fly</name>
    <name type="synonym">Tephritis capitata</name>
    <dbReference type="NCBI Taxonomy" id="7213"/>
    <lineage>
        <taxon>Eukaryota</taxon>
        <taxon>Metazoa</taxon>
        <taxon>Ecdysozoa</taxon>
        <taxon>Arthropoda</taxon>
        <taxon>Hexapoda</taxon>
        <taxon>Insecta</taxon>
        <taxon>Pterygota</taxon>
        <taxon>Neoptera</taxon>
        <taxon>Endopterygota</taxon>
        <taxon>Diptera</taxon>
        <taxon>Brachycera</taxon>
        <taxon>Muscomorpha</taxon>
        <taxon>Tephritoidea</taxon>
        <taxon>Tephritidae</taxon>
        <taxon>Ceratitis</taxon>
        <taxon>Ceratitis</taxon>
    </lineage>
</organism>
<evidence type="ECO:0000313" key="2">
    <source>
        <dbReference type="Proteomes" id="UP000606786"/>
    </source>
</evidence>
<dbReference type="EMBL" id="CAJHJT010000034">
    <property type="protein sequence ID" value="CAD7002926.1"/>
    <property type="molecule type" value="Genomic_DNA"/>
</dbReference>
<evidence type="ECO:0000313" key="1">
    <source>
        <dbReference type="EMBL" id="CAD7002926.1"/>
    </source>
</evidence>
<sequence>ACYENLQLSTFMNIAQDYEDEDEDDDDNNVTDESINSAPQRGKHVLTLLAFANLCVRCTHSKTLK</sequence>
<name>A0A811UZ35_CERCA</name>
<dbReference type="AlphaFoldDB" id="A0A811UZ35"/>
<accession>A0A811UZ35</accession>
<protein>
    <submittedName>
        <fullName evidence="1">(Mediterranean fruit fly) hypothetical protein</fullName>
    </submittedName>
</protein>